<accession>A0AAU7JQP5</accession>
<dbReference type="GO" id="GO:0000976">
    <property type="term" value="F:transcription cis-regulatory region binding"/>
    <property type="evidence" value="ECO:0007669"/>
    <property type="project" value="TreeGrafter"/>
</dbReference>
<organism evidence="4">
    <name type="scientific">Pedococcus sp. KACC 23699</name>
    <dbReference type="NCBI Taxonomy" id="3149228"/>
    <lineage>
        <taxon>Bacteria</taxon>
        <taxon>Bacillati</taxon>
        <taxon>Actinomycetota</taxon>
        <taxon>Actinomycetes</taxon>
        <taxon>Micrococcales</taxon>
        <taxon>Intrasporangiaceae</taxon>
        <taxon>Pedococcus</taxon>
    </lineage>
</organism>
<dbReference type="AlphaFoldDB" id="A0AAU7JQP5"/>
<sequence>MTTTDTTDAPLARSSAARDRILDTAVELFYAKGIRAVGVDLIIAESGVAKATFYKHFPAKDDLVIAYLDRVDEQWSGQLHAAAQAAGPAPADQLVGLFDALQNACRWEGYRGCGFINAAAESQPGTAAHERTVAHKASVLTWVEDLATRAGARDPRALARSLTLLLDGGLASGTLDAAPEAPSVAKETASALVAASTS</sequence>
<proteinExistence type="predicted"/>
<dbReference type="InterPro" id="IPR001647">
    <property type="entry name" value="HTH_TetR"/>
</dbReference>
<dbReference type="Gene3D" id="1.10.357.10">
    <property type="entry name" value="Tetracycline Repressor, domain 2"/>
    <property type="match status" value="1"/>
</dbReference>
<dbReference type="SUPFAM" id="SSF48498">
    <property type="entry name" value="Tetracyclin repressor-like, C-terminal domain"/>
    <property type="match status" value="1"/>
</dbReference>
<keyword evidence="1 2" id="KW-0238">DNA-binding</keyword>
<feature type="domain" description="HTH tetR-type" evidence="3">
    <location>
        <begin position="15"/>
        <end position="75"/>
    </location>
</feature>
<dbReference type="GO" id="GO:0003700">
    <property type="term" value="F:DNA-binding transcription factor activity"/>
    <property type="evidence" value="ECO:0007669"/>
    <property type="project" value="TreeGrafter"/>
</dbReference>
<name>A0AAU7JQP5_9MICO</name>
<dbReference type="EMBL" id="CP157483">
    <property type="protein sequence ID" value="XBO42550.1"/>
    <property type="molecule type" value="Genomic_DNA"/>
</dbReference>
<feature type="DNA-binding region" description="H-T-H motif" evidence="2">
    <location>
        <begin position="38"/>
        <end position="57"/>
    </location>
</feature>
<evidence type="ECO:0000256" key="1">
    <source>
        <dbReference type="ARBA" id="ARBA00023125"/>
    </source>
</evidence>
<evidence type="ECO:0000313" key="4">
    <source>
        <dbReference type="EMBL" id="XBO42550.1"/>
    </source>
</evidence>
<dbReference type="InterPro" id="IPR050109">
    <property type="entry name" value="HTH-type_TetR-like_transc_reg"/>
</dbReference>
<gene>
    <name evidence="4" type="ORF">ABEG17_13335</name>
</gene>
<dbReference type="PRINTS" id="PR00455">
    <property type="entry name" value="HTHTETR"/>
</dbReference>
<dbReference type="Pfam" id="PF00440">
    <property type="entry name" value="TetR_N"/>
    <property type="match status" value="1"/>
</dbReference>
<reference evidence="4" key="1">
    <citation type="submission" date="2024-05" db="EMBL/GenBank/DDBJ databases">
        <authorList>
            <person name="Kim S."/>
            <person name="Heo J."/>
            <person name="Choi H."/>
            <person name="Choi Y."/>
            <person name="Kwon S.-W."/>
            <person name="Kim Y."/>
        </authorList>
    </citation>
    <scope>NUCLEOTIDE SEQUENCE</scope>
    <source>
        <strain evidence="4">KACC 23699</strain>
    </source>
</reference>
<evidence type="ECO:0000256" key="2">
    <source>
        <dbReference type="PROSITE-ProRule" id="PRU00335"/>
    </source>
</evidence>
<dbReference type="InterPro" id="IPR036271">
    <property type="entry name" value="Tet_transcr_reg_TetR-rel_C_sf"/>
</dbReference>
<evidence type="ECO:0000259" key="3">
    <source>
        <dbReference type="PROSITE" id="PS50977"/>
    </source>
</evidence>
<dbReference type="SUPFAM" id="SSF46689">
    <property type="entry name" value="Homeodomain-like"/>
    <property type="match status" value="1"/>
</dbReference>
<dbReference type="PANTHER" id="PTHR30055:SF200">
    <property type="entry name" value="HTH-TYPE TRANSCRIPTIONAL REPRESSOR BDCR"/>
    <property type="match status" value="1"/>
</dbReference>
<dbReference type="PROSITE" id="PS50977">
    <property type="entry name" value="HTH_TETR_2"/>
    <property type="match status" value="1"/>
</dbReference>
<dbReference type="RefSeq" id="WP_406829970.1">
    <property type="nucleotide sequence ID" value="NZ_CP157483.1"/>
</dbReference>
<dbReference type="InterPro" id="IPR009057">
    <property type="entry name" value="Homeodomain-like_sf"/>
</dbReference>
<protein>
    <submittedName>
        <fullName evidence="4">TetR/AcrR family transcriptional regulator</fullName>
    </submittedName>
</protein>
<dbReference type="PANTHER" id="PTHR30055">
    <property type="entry name" value="HTH-TYPE TRANSCRIPTIONAL REGULATOR RUTR"/>
    <property type="match status" value="1"/>
</dbReference>